<protein>
    <submittedName>
        <fullName evidence="1">Uncharacterized protein</fullName>
    </submittedName>
</protein>
<comment type="caution">
    <text evidence="1">The sequence shown here is derived from an EMBL/GenBank/DDBJ whole genome shotgun (WGS) entry which is preliminary data.</text>
</comment>
<reference evidence="1 2" key="1">
    <citation type="journal article" date="2020" name="Mol. Biol. Evol.">
        <title>Distinct Expression and Methylation Patterns for Genes with Different Fates following a Single Whole-Genome Duplication in Flowering Plants.</title>
        <authorList>
            <person name="Shi T."/>
            <person name="Rahmani R.S."/>
            <person name="Gugger P.F."/>
            <person name="Wang M."/>
            <person name="Li H."/>
            <person name="Zhang Y."/>
            <person name="Li Z."/>
            <person name="Wang Q."/>
            <person name="Van de Peer Y."/>
            <person name="Marchal K."/>
            <person name="Chen J."/>
        </authorList>
    </citation>
    <scope>NUCLEOTIDE SEQUENCE [LARGE SCALE GENOMIC DNA]</scope>
    <source>
        <tissue evidence="1">Leaf</tissue>
    </source>
</reference>
<keyword evidence="2" id="KW-1185">Reference proteome</keyword>
<accession>A0A822YVB6</accession>
<dbReference type="AlphaFoldDB" id="A0A822YVB6"/>
<gene>
    <name evidence="1" type="ORF">HUJ06_007263</name>
</gene>
<dbReference type="EMBL" id="DUZY01000004">
    <property type="protein sequence ID" value="DAD36622.1"/>
    <property type="molecule type" value="Genomic_DNA"/>
</dbReference>
<evidence type="ECO:0000313" key="1">
    <source>
        <dbReference type="EMBL" id="DAD36622.1"/>
    </source>
</evidence>
<name>A0A822YVB6_NELNU</name>
<proteinExistence type="predicted"/>
<sequence length="133" mass="15052">MKERTGASSNQTSWGSNRIHGFSKRAGAKLGFPVLQWESYEASYLSNFLVHSVGIDVFFCMNSNNMSWGGKELNWLAALIDRFFTYRFGDLAVSSFKIKDPGGPNCIFVFDAEQVIIAVAAVGRHIEKRRWRH</sequence>
<evidence type="ECO:0000313" key="2">
    <source>
        <dbReference type="Proteomes" id="UP000607653"/>
    </source>
</evidence>
<dbReference type="Proteomes" id="UP000607653">
    <property type="component" value="Unassembled WGS sequence"/>
</dbReference>
<organism evidence="1 2">
    <name type="scientific">Nelumbo nucifera</name>
    <name type="common">Sacred lotus</name>
    <dbReference type="NCBI Taxonomy" id="4432"/>
    <lineage>
        <taxon>Eukaryota</taxon>
        <taxon>Viridiplantae</taxon>
        <taxon>Streptophyta</taxon>
        <taxon>Embryophyta</taxon>
        <taxon>Tracheophyta</taxon>
        <taxon>Spermatophyta</taxon>
        <taxon>Magnoliopsida</taxon>
        <taxon>Proteales</taxon>
        <taxon>Nelumbonaceae</taxon>
        <taxon>Nelumbo</taxon>
    </lineage>
</organism>